<proteinExistence type="predicted"/>
<keyword evidence="7" id="KW-1185">Reference proteome</keyword>
<dbReference type="PANTHER" id="PTHR12117:SF0">
    <property type="entry name" value="PROLYL 3-HYDROXYLASE OGFOD1"/>
    <property type="match status" value="1"/>
</dbReference>
<dbReference type="Pfam" id="PF10637">
    <property type="entry name" value="Ofd1_CTDD"/>
    <property type="match status" value="1"/>
</dbReference>
<accession>A0ABD2MTD2</accession>
<keyword evidence="2" id="KW-0847">Vitamin C</keyword>
<dbReference type="EMBL" id="JABFTP020000021">
    <property type="protein sequence ID" value="KAL3269497.1"/>
    <property type="molecule type" value="Genomic_DNA"/>
</dbReference>
<dbReference type="Pfam" id="PF13661">
    <property type="entry name" value="2OG-FeII_Oxy_4"/>
    <property type="match status" value="1"/>
</dbReference>
<evidence type="ECO:0000313" key="7">
    <source>
        <dbReference type="Proteomes" id="UP001516400"/>
    </source>
</evidence>
<gene>
    <name evidence="6" type="ORF">HHI36_008563</name>
</gene>
<dbReference type="InterPro" id="IPR039558">
    <property type="entry name" value="TPA1/OFD1_N"/>
</dbReference>
<comment type="cofactor">
    <cofactor evidence="1">
        <name>L-ascorbate</name>
        <dbReference type="ChEBI" id="CHEBI:38290"/>
    </cofactor>
</comment>
<dbReference type="InterPro" id="IPR006620">
    <property type="entry name" value="Pro_4_hyd_alph"/>
</dbReference>
<dbReference type="SMART" id="SM00702">
    <property type="entry name" value="P4Hc"/>
    <property type="match status" value="1"/>
</dbReference>
<organism evidence="6 7">
    <name type="scientific">Cryptolaemus montrouzieri</name>
    <dbReference type="NCBI Taxonomy" id="559131"/>
    <lineage>
        <taxon>Eukaryota</taxon>
        <taxon>Metazoa</taxon>
        <taxon>Ecdysozoa</taxon>
        <taxon>Arthropoda</taxon>
        <taxon>Hexapoda</taxon>
        <taxon>Insecta</taxon>
        <taxon>Pterygota</taxon>
        <taxon>Neoptera</taxon>
        <taxon>Endopterygota</taxon>
        <taxon>Coleoptera</taxon>
        <taxon>Polyphaga</taxon>
        <taxon>Cucujiformia</taxon>
        <taxon>Coccinelloidea</taxon>
        <taxon>Coccinellidae</taxon>
        <taxon>Scymninae</taxon>
        <taxon>Scymnini</taxon>
        <taxon>Cryptolaemus</taxon>
    </lineage>
</organism>
<evidence type="ECO:0000259" key="5">
    <source>
        <dbReference type="SMART" id="SM00702"/>
    </source>
</evidence>
<protein>
    <recommendedName>
        <fullName evidence="5">Prolyl 4-hydroxylase alpha subunit domain-containing protein</fullName>
    </recommendedName>
</protein>
<keyword evidence="4" id="KW-0560">Oxidoreductase</keyword>
<dbReference type="AlphaFoldDB" id="A0ABD2MTD2"/>
<dbReference type="InterPro" id="IPR019601">
    <property type="entry name" value="Oxoglutarate/Fe-dep_Oase_C"/>
</dbReference>
<name>A0ABD2MTD2_9CUCU</name>
<dbReference type="InterPro" id="IPR051842">
    <property type="entry name" value="uS12_prolyl_hydroxylase"/>
</dbReference>
<dbReference type="GO" id="GO:0051213">
    <property type="term" value="F:dioxygenase activity"/>
    <property type="evidence" value="ECO:0007669"/>
    <property type="project" value="UniProtKB-KW"/>
</dbReference>
<dbReference type="PANTHER" id="PTHR12117">
    <property type="entry name" value="HISTONE ACETYLTRANSFERASE COMPLEX"/>
    <property type="match status" value="1"/>
</dbReference>
<keyword evidence="3" id="KW-0223">Dioxygenase</keyword>
<sequence>MKLSPAMRLDLHEAKCMNELKETWKLNKTMNSNDIEIIVDPFRVCILNNFLHSPEIVDCIRHDFNEITWTKRNMDLYEFFQSEDLKHIELSYIKGFYELLTNSVMPWATALTGYDLVKISATCSLYTNTDYLLVHDDQREDRMVAFVYYLTAPEGWDFEKGGTLDLLSKDEKGHPSKAVRSILPKNNQFIFFPVTSDSYHQIDEVMSIEDSRLTINGWFHAKTDPIFEIPTFNYTAGLFNEIVLTPIDSDVLLESWINESYLNDECVFDDIREYFEEHSEISLRNFFRGEAWEEVKQCLSILENEGENWSQAAPPNRSLYEVLSLDSLPFSLERFLNLFQSKQFFDHLKSLSDLDLKSMKFELQKWVPGSYCLLSDHDWNKTKELDIIVYFPMGDEDDIIGGKIQYVNTEEEIQEALITIEPSTNTLNMVYRDTARFTKYYSKKSKCKLFYLLICSYSE</sequence>
<comment type="caution">
    <text evidence="6">The sequence shown here is derived from an EMBL/GenBank/DDBJ whole genome shotgun (WGS) entry which is preliminary data.</text>
</comment>
<evidence type="ECO:0000256" key="3">
    <source>
        <dbReference type="ARBA" id="ARBA00022964"/>
    </source>
</evidence>
<dbReference type="Proteomes" id="UP001516400">
    <property type="component" value="Unassembled WGS sequence"/>
</dbReference>
<dbReference type="GO" id="GO:0016705">
    <property type="term" value="F:oxidoreductase activity, acting on paired donors, with incorporation or reduction of molecular oxygen"/>
    <property type="evidence" value="ECO:0007669"/>
    <property type="project" value="UniProtKB-ARBA"/>
</dbReference>
<dbReference type="Gene3D" id="2.60.120.620">
    <property type="entry name" value="q2cbj1_9rhob like domain"/>
    <property type="match status" value="2"/>
</dbReference>
<feature type="domain" description="Prolyl 4-hydroxylase alpha subunit" evidence="5">
    <location>
        <begin position="42"/>
        <end position="220"/>
    </location>
</feature>
<evidence type="ECO:0000256" key="2">
    <source>
        <dbReference type="ARBA" id="ARBA00022896"/>
    </source>
</evidence>
<evidence type="ECO:0000256" key="4">
    <source>
        <dbReference type="ARBA" id="ARBA00023002"/>
    </source>
</evidence>
<evidence type="ECO:0000313" key="6">
    <source>
        <dbReference type="EMBL" id="KAL3269497.1"/>
    </source>
</evidence>
<dbReference type="GO" id="GO:0031418">
    <property type="term" value="F:L-ascorbic acid binding"/>
    <property type="evidence" value="ECO:0007669"/>
    <property type="project" value="UniProtKB-KW"/>
</dbReference>
<evidence type="ECO:0000256" key="1">
    <source>
        <dbReference type="ARBA" id="ARBA00001961"/>
    </source>
</evidence>
<reference evidence="6 7" key="1">
    <citation type="journal article" date="2021" name="BMC Biol.">
        <title>Horizontally acquired antibacterial genes associated with adaptive radiation of ladybird beetles.</title>
        <authorList>
            <person name="Li H.S."/>
            <person name="Tang X.F."/>
            <person name="Huang Y.H."/>
            <person name="Xu Z.Y."/>
            <person name="Chen M.L."/>
            <person name="Du X.Y."/>
            <person name="Qiu B.Y."/>
            <person name="Chen P.T."/>
            <person name="Zhang W."/>
            <person name="Slipinski A."/>
            <person name="Escalona H.E."/>
            <person name="Waterhouse R.M."/>
            <person name="Zwick A."/>
            <person name="Pang H."/>
        </authorList>
    </citation>
    <scope>NUCLEOTIDE SEQUENCE [LARGE SCALE GENOMIC DNA]</scope>
    <source>
        <strain evidence="6">SYSU2018</strain>
    </source>
</reference>